<reference evidence="7" key="1">
    <citation type="journal article" date="2006" name="Proc. Natl. Acad. Sci. U.S.A.">
        <title>Genome analysis of the smallest free-living eukaryote Ostreococcus tauri unveils many unique features.</title>
        <authorList>
            <person name="Derelle E."/>
            <person name="Ferraz C."/>
            <person name="Rombauts S."/>
            <person name="Rouze P."/>
            <person name="Worden A.Z."/>
            <person name="Robbens S."/>
            <person name="Partensky F."/>
            <person name="Degroeve S."/>
            <person name="Echeynie S."/>
            <person name="Cooke R."/>
            <person name="Saeys Y."/>
            <person name="Wuyts J."/>
            <person name="Jabbari K."/>
            <person name="Bowler C."/>
            <person name="Panaud O."/>
            <person name="Piegu B."/>
            <person name="Ball S.G."/>
            <person name="Ral J.-P."/>
            <person name="Bouget F.-Y."/>
            <person name="Piganeau G."/>
            <person name="De Baets B."/>
            <person name="Picard A."/>
            <person name="Delseny M."/>
            <person name="Demaille J."/>
            <person name="Van de Peer Y."/>
            <person name="Moreau H."/>
        </authorList>
    </citation>
    <scope>NUCLEOTIDE SEQUENCE [LARGE SCALE GENOMIC DNA]</scope>
    <source>
        <strain evidence="7">OTTH 0595 / CCAP 157/2 / RCC745</strain>
    </source>
</reference>
<organism evidence="6 7">
    <name type="scientific">Ostreococcus tauri</name>
    <name type="common">Marine green alga</name>
    <dbReference type="NCBI Taxonomy" id="70448"/>
    <lineage>
        <taxon>Eukaryota</taxon>
        <taxon>Viridiplantae</taxon>
        <taxon>Chlorophyta</taxon>
        <taxon>Mamiellophyceae</taxon>
        <taxon>Mamiellales</taxon>
        <taxon>Bathycoccaceae</taxon>
        <taxon>Ostreococcus</taxon>
    </lineage>
</organism>
<dbReference type="PANTHER" id="PTHR15840">
    <property type="entry name" value="CGI-121 FAMILY MEMBER"/>
    <property type="match status" value="1"/>
</dbReference>
<name>A0A090M8D2_OSTTA</name>
<evidence type="ECO:0000256" key="1">
    <source>
        <dbReference type="ARBA" id="ARBA00004123"/>
    </source>
</evidence>
<comment type="similarity">
    <text evidence="2 5">Belongs to the CGI121/TPRKB family.</text>
</comment>
<evidence type="ECO:0000256" key="5">
    <source>
        <dbReference type="RuleBase" id="RU004398"/>
    </source>
</evidence>
<comment type="subcellular location">
    <subcellularLocation>
        <location evidence="1">Nucleus</location>
    </subcellularLocation>
</comment>
<dbReference type="GO" id="GO:0005634">
    <property type="term" value="C:nucleus"/>
    <property type="evidence" value="ECO:0007669"/>
    <property type="project" value="UniProtKB-SubCell"/>
</dbReference>
<dbReference type="RefSeq" id="XP_003081085.2">
    <property type="nucleotide sequence ID" value="XM_003081037.2"/>
</dbReference>
<dbReference type="SUPFAM" id="SSF143870">
    <property type="entry name" value="PF0523-like"/>
    <property type="match status" value="1"/>
</dbReference>
<evidence type="ECO:0000256" key="2">
    <source>
        <dbReference type="ARBA" id="ARBA00005546"/>
    </source>
</evidence>
<dbReference type="GeneID" id="9831954"/>
<dbReference type="OrthoDB" id="329139at2759"/>
<accession>A0A090M8D2</accession>
<reference evidence="6 7" key="2">
    <citation type="journal article" date="2014" name="BMC Genomics">
        <title>An improved genome of the model marine alga Ostreococcus tauri unfolds by assessing Illumina de novo assemblies.</title>
        <authorList>
            <person name="Blanc-Mathieu R."/>
            <person name="Verhelst B."/>
            <person name="Derelle E."/>
            <person name="Rombauts S."/>
            <person name="Bouget F.Y."/>
            <person name="Carre I."/>
            <person name="Chateau A."/>
            <person name="Eyre-Walker A."/>
            <person name="Grimsley N."/>
            <person name="Moreau H."/>
            <person name="Piegu B."/>
            <person name="Rivals E."/>
            <person name="Schackwitz W."/>
            <person name="Van de Peer Y."/>
            <person name="Piganeau G."/>
        </authorList>
    </citation>
    <scope>NUCLEOTIDE SEQUENCE [LARGE SCALE GENOMIC DNA]</scope>
    <source>
        <strain evidence="7">OTTH 0595 / CCAP 157/2 / RCC745</strain>
    </source>
</reference>
<protein>
    <submittedName>
        <fullName evidence="6">CGI121/TPRKB</fullName>
    </submittedName>
</protein>
<sequence length="179" mass="18928">MARVRYDAVPGDDAPEARSWTFASVTNARAVVDAARAGTLDACVLDGRSVVGARALDMACYRARVAIDRGEGVARGAHAEIILGLSHSRNVGEAFRRFGGGETSETLVIVAFEDASGGDRGIEARVMELVEGRLTSFDDRGAIDEASIKTWFKIGDAELALGGSLEDAVLSRMAIRDVA</sequence>
<keyword evidence="4 5" id="KW-0539">Nucleus</keyword>
<dbReference type="InterPro" id="IPR013926">
    <property type="entry name" value="CGI121/TPRKB"/>
</dbReference>
<dbReference type="Pfam" id="PF08617">
    <property type="entry name" value="CGI-121"/>
    <property type="match status" value="1"/>
</dbReference>
<proteinExistence type="inferred from homology"/>
<dbReference type="PANTHER" id="PTHR15840:SF10">
    <property type="entry name" value="EKC_KEOPS COMPLEX SUBUNIT TPRKB"/>
    <property type="match status" value="1"/>
</dbReference>
<dbReference type="EMBL" id="CAID01000009">
    <property type="protein sequence ID" value="CEF98962.1"/>
    <property type="molecule type" value="Genomic_DNA"/>
</dbReference>
<dbReference type="GO" id="GO:0000408">
    <property type="term" value="C:EKC/KEOPS complex"/>
    <property type="evidence" value="ECO:0007669"/>
    <property type="project" value="TreeGrafter"/>
</dbReference>
<keyword evidence="7" id="KW-1185">Reference proteome</keyword>
<evidence type="ECO:0000313" key="7">
    <source>
        <dbReference type="Proteomes" id="UP000009170"/>
    </source>
</evidence>
<dbReference type="AlphaFoldDB" id="A0A090M8D2"/>
<dbReference type="NCBIfam" id="NF011465">
    <property type="entry name" value="PRK14886.1-1"/>
    <property type="match status" value="1"/>
</dbReference>
<keyword evidence="3" id="KW-0819">tRNA processing</keyword>
<dbReference type="STRING" id="70448.A0A090M8D2"/>
<dbReference type="InParanoid" id="A0A090M8D2"/>
<comment type="caution">
    <text evidence="6">The sequence shown here is derived from an EMBL/GenBank/DDBJ whole genome shotgun (WGS) entry which is preliminary data.</text>
</comment>
<dbReference type="InterPro" id="IPR036504">
    <property type="entry name" value="CGI121/TPRKB_sf"/>
</dbReference>
<evidence type="ECO:0000313" key="6">
    <source>
        <dbReference type="EMBL" id="CEF98962.1"/>
    </source>
</evidence>
<dbReference type="GO" id="GO:0002949">
    <property type="term" value="P:tRNA threonylcarbamoyladenosine modification"/>
    <property type="evidence" value="ECO:0007669"/>
    <property type="project" value="TreeGrafter"/>
</dbReference>
<dbReference type="GO" id="GO:0005829">
    <property type="term" value="C:cytosol"/>
    <property type="evidence" value="ECO:0007669"/>
    <property type="project" value="TreeGrafter"/>
</dbReference>
<evidence type="ECO:0000256" key="4">
    <source>
        <dbReference type="ARBA" id="ARBA00023242"/>
    </source>
</evidence>
<evidence type="ECO:0000256" key="3">
    <source>
        <dbReference type="ARBA" id="ARBA00022694"/>
    </source>
</evidence>
<gene>
    <name evidence="6" type="ORF">OT_ostta09g00890</name>
</gene>
<dbReference type="Proteomes" id="UP000009170">
    <property type="component" value="Unassembled WGS sequence"/>
</dbReference>
<dbReference type="KEGG" id="ota:OT_ostta09g00890"/>
<dbReference type="Gene3D" id="3.30.2380.10">
    <property type="entry name" value="CGI121/TPRKB"/>
    <property type="match status" value="1"/>
</dbReference>